<dbReference type="EMBL" id="VSRR010002140">
    <property type="protein sequence ID" value="MPC29811.1"/>
    <property type="molecule type" value="Genomic_DNA"/>
</dbReference>
<name>A0A5B7E720_PORTR</name>
<organism evidence="1 2">
    <name type="scientific">Portunus trituberculatus</name>
    <name type="common">Swimming crab</name>
    <name type="synonym">Neptunus trituberculatus</name>
    <dbReference type="NCBI Taxonomy" id="210409"/>
    <lineage>
        <taxon>Eukaryota</taxon>
        <taxon>Metazoa</taxon>
        <taxon>Ecdysozoa</taxon>
        <taxon>Arthropoda</taxon>
        <taxon>Crustacea</taxon>
        <taxon>Multicrustacea</taxon>
        <taxon>Malacostraca</taxon>
        <taxon>Eumalacostraca</taxon>
        <taxon>Eucarida</taxon>
        <taxon>Decapoda</taxon>
        <taxon>Pleocyemata</taxon>
        <taxon>Brachyura</taxon>
        <taxon>Eubrachyura</taxon>
        <taxon>Portunoidea</taxon>
        <taxon>Portunidae</taxon>
        <taxon>Portuninae</taxon>
        <taxon>Portunus</taxon>
    </lineage>
</organism>
<evidence type="ECO:0000313" key="1">
    <source>
        <dbReference type="EMBL" id="MPC29811.1"/>
    </source>
</evidence>
<accession>A0A5B7E720</accession>
<reference evidence="1 2" key="1">
    <citation type="submission" date="2019-05" db="EMBL/GenBank/DDBJ databases">
        <title>Another draft genome of Portunus trituberculatus and its Hox gene families provides insights of decapod evolution.</title>
        <authorList>
            <person name="Jeong J.-H."/>
            <person name="Song I."/>
            <person name="Kim S."/>
            <person name="Choi T."/>
            <person name="Kim D."/>
            <person name="Ryu S."/>
            <person name="Kim W."/>
        </authorList>
    </citation>
    <scope>NUCLEOTIDE SEQUENCE [LARGE SCALE GENOMIC DNA]</scope>
    <source>
        <tissue evidence="1">Muscle</tissue>
    </source>
</reference>
<gene>
    <name evidence="1" type="ORF">E2C01_023062</name>
</gene>
<evidence type="ECO:0000313" key="2">
    <source>
        <dbReference type="Proteomes" id="UP000324222"/>
    </source>
</evidence>
<protein>
    <submittedName>
        <fullName evidence="1">Uncharacterized protein</fullName>
    </submittedName>
</protein>
<comment type="caution">
    <text evidence="1">The sequence shown here is derived from an EMBL/GenBank/DDBJ whole genome shotgun (WGS) entry which is preliminary data.</text>
</comment>
<dbReference type="AlphaFoldDB" id="A0A5B7E720"/>
<dbReference type="Proteomes" id="UP000324222">
    <property type="component" value="Unassembled WGS sequence"/>
</dbReference>
<sequence>MKRNGGKYSLQQPIESVVRHGIKIYLGAFYGSPQPDFCGWCGPQVTGVSRATTTACTAAMPLIPPPAPSVLHDRISCYTNTYTMNARENNHR</sequence>
<proteinExistence type="predicted"/>
<keyword evidence="2" id="KW-1185">Reference proteome</keyword>